<accession>A0AA87W2Q8</accession>
<evidence type="ECO:0000313" key="3">
    <source>
        <dbReference type="Proteomes" id="UP000625079"/>
    </source>
</evidence>
<dbReference type="Proteomes" id="UP000625079">
    <property type="component" value="Unassembled WGS sequence"/>
</dbReference>
<dbReference type="GO" id="GO:0008233">
    <property type="term" value="F:peptidase activity"/>
    <property type="evidence" value="ECO:0007669"/>
    <property type="project" value="InterPro"/>
</dbReference>
<dbReference type="InterPro" id="IPR009045">
    <property type="entry name" value="Zn_M74/Hedgehog-like"/>
</dbReference>
<evidence type="ECO:0000259" key="1">
    <source>
        <dbReference type="Pfam" id="PF13539"/>
    </source>
</evidence>
<dbReference type="SUPFAM" id="SSF55166">
    <property type="entry name" value="Hedgehog/DD-peptidase"/>
    <property type="match status" value="1"/>
</dbReference>
<evidence type="ECO:0000313" key="2">
    <source>
        <dbReference type="EMBL" id="GGI21017.1"/>
    </source>
</evidence>
<proteinExistence type="predicted"/>
<dbReference type="EMBL" id="BMHC01000001">
    <property type="protein sequence ID" value="GGI21017.1"/>
    <property type="molecule type" value="Genomic_DNA"/>
</dbReference>
<gene>
    <name evidence="2" type="ORF">GCM10010987_12270</name>
</gene>
<sequence length="469" mass="50225">MPTFPSLSKQEWPREWISGELDNFYGDPRGAGGRANSAWAQENLTKIVPPWAMRSDGGAVSQITVHKKCKDSLTRILNAIWESAGRDPAKIKAAHLDEFDGSYNFRVNVNSPSRLSLHAYGAAIDLAAAENPNGAPWHDNGRMLPRWAIDAFLAEGWSWGGDFSGTPDPMHFQATFNRHADAPLGQQQPASISNSSAHLTANTKFTVTGTVFGGPQDDQPVAYPDVGPDWAKHPGVALPFKFRGPRPKVTVSANGKSVVCPIVDVGPWNINDPYWMTAARPQAEAGTDMSGRRTNGAGIDLTPAAAAAIGLDGKGQVVWFFDTTGAEPMSDASTTHIPQLNVLNELQAIKNQLDGLIHKNGAALQIDQIIKQGGNGQLTLPKNVDLSQLADVNKQLEVFVQLATNILPVISIFVPQLKVLIPVLPVLTGLLKMGDDIAGAGSDPTKIADALAAHLKDVAQQVQASNFRA</sequence>
<reference evidence="2" key="1">
    <citation type="journal article" date="2014" name="Int. J. Syst. Evol. Microbiol.">
        <title>Complete genome sequence of Corynebacterium casei LMG S-19264T (=DSM 44701T), isolated from a smear-ripened cheese.</title>
        <authorList>
            <consortium name="US DOE Joint Genome Institute (JGI-PGF)"/>
            <person name="Walter F."/>
            <person name="Albersmeier A."/>
            <person name="Kalinowski J."/>
            <person name="Ruckert C."/>
        </authorList>
    </citation>
    <scope>NUCLEOTIDE SEQUENCE</scope>
    <source>
        <strain evidence="2">CGMCC 1.15034</strain>
    </source>
</reference>
<dbReference type="RefSeq" id="WP_164938434.1">
    <property type="nucleotide sequence ID" value="NZ_BMHC01000001.1"/>
</dbReference>
<organism evidence="2 3">
    <name type="scientific">Bradyrhizobium guangdongense</name>
    <dbReference type="NCBI Taxonomy" id="1325090"/>
    <lineage>
        <taxon>Bacteria</taxon>
        <taxon>Pseudomonadati</taxon>
        <taxon>Pseudomonadota</taxon>
        <taxon>Alphaproteobacteria</taxon>
        <taxon>Hyphomicrobiales</taxon>
        <taxon>Nitrobacteraceae</taxon>
        <taxon>Bradyrhizobium</taxon>
    </lineage>
</organism>
<name>A0AA87W2Q8_9BRAD</name>
<feature type="domain" description="Peptidase M15C" evidence="1">
    <location>
        <begin position="112"/>
        <end position="173"/>
    </location>
</feature>
<protein>
    <recommendedName>
        <fullName evidence="1">Peptidase M15C domain-containing protein</fullName>
    </recommendedName>
</protein>
<reference evidence="2" key="2">
    <citation type="submission" date="2022-12" db="EMBL/GenBank/DDBJ databases">
        <authorList>
            <person name="Sun Q."/>
            <person name="Zhou Y."/>
        </authorList>
    </citation>
    <scope>NUCLEOTIDE SEQUENCE</scope>
    <source>
        <strain evidence="2">CGMCC 1.15034</strain>
    </source>
</reference>
<dbReference type="AlphaFoldDB" id="A0AA87W2Q8"/>
<dbReference type="InterPro" id="IPR039561">
    <property type="entry name" value="Peptidase_M15C"/>
</dbReference>
<comment type="caution">
    <text evidence="2">The sequence shown here is derived from an EMBL/GenBank/DDBJ whole genome shotgun (WGS) entry which is preliminary data.</text>
</comment>
<dbReference type="Gene3D" id="3.30.1380.10">
    <property type="match status" value="1"/>
</dbReference>
<dbReference type="Pfam" id="PF13539">
    <property type="entry name" value="Peptidase_M15_4"/>
    <property type="match status" value="1"/>
</dbReference>